<dbReference type="EMBL" id="KT201086">
    <property type="protein sequence ID" value="ALS56057.1"/>
    <property type="molecule type" value="Genomic_DNA"/>
</dbReference>
<name>A0A0U2M5K3_9BACT</name>
<proteinExistence type="predicted"/>
<reference evidence="1" key="1">
    <citation type="journal article" date="2016" name="ISME J.">
        <title>Functional metagenomic screen reveals new and diverse microbial rhodopsins.</title>
        <authorList>
            <person name="Pushkarev A."/>
            <person name="Beja O."/>
        </authorList>
    </citation>
    <scope>NUCLEOTIDE SEQUENCE</scope>
</reference>
<sequence length="92" mass="11018">MKFLSTFKIKVLERWLQLVDDLQPYMDEYGYKMFFASTNDDETLIFDLNENDDQEKAMKMLNLSEVINMRKETGIDLESQENLSIICKHKVW</sequence>
<dbReference type="AlphaFoldDB" id="A0A0U2M5K3"/>
<evidence type="ECO:0000313" key="1">
    <source>
        <dbReference type="EMBL" id="ALS56057.1"/>
    </source>
</evidence>
<protein>
    <submittedName>
        <fullName evidence="1">Uncharacterized protein</fullName>
    </submittedName>
</protein>
<accession>A0A0U2M5K3</accession>
<organism evidence="1">
    <name type="scientific">uncultured bacterium EIL80B09</name>
    <dbReference type="NCBI Taxonomy" id="1768206"/>
    <lineage>
        <taxon>Bacteria</taxon>
        <taxon>environmental samples</taxon>
    </lineage>
</organism>